<dbReference type="EnsemblPlants" id="Solyc07g032140.2.1">
    <property type="protein sequence ID" value="Solyc07g032140.2.1"/>
    <property type="gene ID" value="Solyc07g032140.2"/>
</dbReference>
<dbReference type="Proteomes" id="UP000004994">
    <property type="component" value="Chromosome 7"/>
</dbReference>
<evidence type="ECO:0000259" key="1">
    <source>
        <dbReference type="Pfam" id="PF05699"/>
    </source>
</evidence>
<dbReference type="AlphaFoldDB" id="A0A3Q7I4E4"/>
<dbReference type="PaxDb" id="4081-Solyc07g032140.1.1"/>
<dbReference type="Pfam" id="PF05699">
    <property type="entry name" value="Dimer_Tnp_hAT"/>
    <property type="match status" value="1"/>
</dbReference>
<sequence>MARDILIIPITTVSSESTFSIGGGIIGKFQSSILPSNAEAKLCAKDCFVDKKIVMDQTPMRMKLQWNFNRILLNLARIDRGVR</sequence>
<protein>
    <recommendedName>
        <fullName evidence="1">HAT C-terminal dimerisation domain-containing protein</fullName>
    </recommendedName>
</protein>
<dbReference type="PANTHER" id="PTHR23272:SF194">
    <property type="entry name" value="ZINC FINGER BED DOMAIN-CONTAINING PROTEIN DAYSLEEPER-LIKE"/>
    <property type="match status" value="1"/>
</dbReference>
<reference evidence="2" key="2">
    <citation type="submission" date="2019-01" db="UniProtKB">
        <authorList>
            <consortium name="EnsemblPlants"/>
        </authorList>
    </citation>
    <scope>IDENTIFICATION</scope>
    <source>
        <strain evidence="2">cv. Heinz 1706</strain>
    </source>
</reference>
<dbReference type="GO" id="GO:0046983">
    <property type="term" value="F:protein dimerization activity"/>
    <property type="evidence" value="ECO:0007669"/>
    <property type="project" value="InterPro"/>
</dbReference>
<evidence type="ECO:0000313" key="2">
    <source>
        <dbReference type="EnsemblPlants" id="Solyc07g032140.2.1"/>
    </source>
</evidence>
<keyword evidence="3" id="KW-1185">Reference proteome</keyword>
<reference evidence="2" key="1">
    <citation type="journal article" date="2012" name="Nature">
        <title>The tomato genome sequence provides insights into fleshy fruit evolution.</title>
        <authorList>
            <consortium name="Tomato Genome Consortium"/>
        </authorList>
    </citation>
    <scope>NUCLEOTIDE SEQUENCE [LARGE SCALE GENOMIC DNA]</scope>
    <source>
        <strain evidence="2">cv. Heinz 1706</strain>
    </source>
</reference>
<dbReference type="InterPro" id="IPR012337">
    <property type="entry name" value="RNaseH-like_sf"/>
</dbReference>
<feature type="domain" description="HAT C-terminal dimerisation" evidence="1">
    <location>
        <begin position="1"/>
        <end position="46"/>
    </location>
</feature>
<proteinExistence type="predicted"/>
<dbReference type="PANTHER" id="PTHR23272">
    <property type="entry name" value="BED FINGER-RELATED"/>
    <property type="match status" value="1"/>
</dbReference>
<dbReference type="InParanoid" id="A0A3Q7I4E4"/>
<dbReference type="Gramene" id="Solyc07g032140.2.1">
    <property type="protein sequence ID" value="Solyc07g032140.2.1"/>
    <property type="gene ID" value="Solyc07g032140.2"/>
</dbReference>
<dbReference type="InterPro" id="IPR008906">
    <property type="entry name" value="HATC_C_dom"/>
</dbReference>
<name>A0A3Q7I4E4_SOLLC</name>
<organism evidence="2">
    <name type="scientific">Solanum lycopersicum</name>
    <name type="common">Tomato</name>
    <name type="synonym">Lycopersicon esculentum</name>
    <dbReference type="NCBI Taxonomy" id="4081"/>
    <lineage>
        <taxon>Eukaryota</taxon>
        <taxon>Viridiplantae</taxon>
        <taxon>Streptophyta</taxon>
        <taxon>Embryophyta</taxon>
        <taxon>Tracheophyta</taxon>
        <taxon>Spermatophyta</taxon>
        <taxon>Magnoliopsida</taxon>
        <taxon>eudicotyledons</taxon>
        <taxon>Gunneridae</taxon>
        <taxon>Pentapetalae</taxon>
        <taxon>asterids</taxon>
        <taxon>lamiids</taxon>
        <taxon>Solanales</taxon>
        <taxon>Solanaceae</taxon>
        <taxon>Solanoideae</taxon>
        <taxon>Solaneae</taxon>
        <taxon>Solanum</taxon>
        <taxon>Solanum subgen. Lycopersicon</taxon>
    </lineage>
</organism>
<dbReference type="SUPFAM" id="SSF53098">
    <property type="entry name" value="Ribonuclease H-like"/>
    <property type="match status" value="1"/>
</dbReference>
<accession>A0A3Q7I4E4</accession>
<evidence type="ECO:0000313" key="3">
    <source>
        <dbReference type="Proteomes" id="UP000004994"/>
    </source>
</evidence>